<name>A0A3M9MPM0_9BACT</name>
<evidence type="ECO:0000313" key="1">
    <source>
        <dbReference type="EMBL" id="RNI27165.1"/>
    </source>
</evidence>
<keyword evidence="2" id="KW-1185">Reference proteome</keyword>
<dbReference type="AlphaFoldDB" id="A0A3M9MPM0"/>
<comment type="caution">
    <text evidence="1">The sequence shown here is derived from an EMBL/GenBank/DDBJ whole genome shotgun (WGS) entry which is preliminary data.</text>
</comment>
<proteinExistence type="predicted"/>
<dbReference type="OrthoDB" id="9813911at2"/>
<accession>A0A3M9MPM0</accession>
<dbReference type="InterPro" id="IPR025356">
    <property type="entry name" value="DUF4260"/>
</dbReference>
<organism evidence="1 2">
    <name type="scientific">Rufibacter immobilis</name>
    <dbReference type="NCBI Taxonomy" id="1348778"/>
    <lineage>
        <taxon>Bacteria</taxon>
        <taxon>Pseudomonadati</taxon>
        <taxon>Bacteroidota</taxon>
        <taxon>Cytophagia</taxon>
        <taxon>Cytophagales</taxon>
        <taxon>Hymenobacteraceae</taxon>
        <taxon>Rufibacter</taxon>
    </lineage>
</organism>
<protein>
    <submittedName>
        <fullName evidence="1">DUF4260 family protein</fullName>
    </submittedName>
</protein>
<sequence>MKHLISLEELAKLATAYGLSLYLGYGWWLFFALLLLPDLSMLGYLAGPRVGAYTYNLFHHQGLALLTGAAGFLLHQPDLQLAGVVLFGHSALDRALGYGLKFSDSFQHTHLGWIGKGKGGVN</sequence>
<gene>
    <name evidence="1" type="ORF">EFA69_13435</name>
</gene>
<dbReference type="Pfam" id="PF14079">
    <property type="entry name" value="DUF4260"/>
    <property type="match status" value="1"/>
</dbReference>
<dbReference type="EMBL" id="RJJE01000017">
    <property type="protein sequence ID" value="RNI27165.1"/>
    <property type="molecule type" value="Genomic_DNA"/>
</dbReference>
<reference evidence="1 2" key="1">
    <citation type="submission" date="2018-11" db="EMBL/GenBank/DDBJ databases">
        <title>Rufibacter latericius sp. nov., isolated from water in Baiyang Lake.</title>
        <authorList>
            <person name="Yang Y."/>
        </authorList>
    </citation>
    <scope>NUCLEOTIDE SEQUENCE [LARGE SCALE GENOMIC DNA]</scope>
    <source>
        <strain evidence="1 2">MCC P1</strain>
    </source>
</reference>
<evidence type="ECO:0000313" key="2">
    <source>
        <dbReference type="Proteomes" id="UP000271010"/>
    </source>
</evidence>
<dbReference type="RefSeq" id="WP_123133634.1">
    <property type="nucleotide sequence ID" value="NZ_RJJE01000017.1"/>
</dbReference>
<dbReference type="Proteomes" id="UP000271010">
    <property type="component" value="Unassembled WGS sequence"/>
</dbReference>